<dbReference type="RefSeq" id="WP_369666219.1">
    <property type="nucleotide sequence ID" value="NZ_JBDKXB010000004.1"/>
</dbReference>
<dbReference type="EC" id="5.2.1.8" evidence="10"/>
<evidence type="ECO:0000256" key="6">
    <source>
        <dbReference type="ARBA" id="ARBA00023186"/>
    </source>
</evidence>
<name>A0ABV4BBH4_9GAMM</name>
<dbReference type="EMBL" id="JBDKXB010000004">
    <property type="protein sequence ID" value="MEY6431840.1"/>
    <property type="molecule type" value="Genomic_DNA"/>
</dbReference>
<sequence>MATAKPGDTVKVHYSGTLADGTHFDSSRDQEPLEFTIGRGTMLADFEEAILGMHEGERKTITIPCENAFGELDGAMNLTVPRNMIDVEVELRVGTRLRAQGPEGETANFTVVALDDENVIMDGNHPLAGHDLTFDLELVRIGASTSVAAPPFRRPS</sequence>
<accession>A0ABV4BBH4</accession>
<comment type="function">
    <text evidence="8">Also involved in hydrogenase metallocenter assembly, probably by participating in the nickel insertion step. This function in hydrogenase biosynthesis requires chaperone activity and the presence of the metal-binding domain, but not PPIase activity.</text>
</comment>
<dbReference type="GO" id="GO:0003755">
    <property type="term" value="F:peptidyl-prolyl cis-trans isomerase activity"/>
    <property type="evidence" value="ECO:0007669"/>
    <property type="project" value="UniProtKB-EC"/>
</dbReference>
<evidence type="ECO:0000256" key="9">
    <source>
        <dbReference type="PROSITE-ProRule" id="PRU00277"/>
    </source>
</evidence>
<feature type="domain" description="PPIase FKBP-type" evidence="11">
    <location>
        <begin position="7"/>
        <end position="95"/>
    </location>
</feature>
<evidence type="ECO:0000259" key="11">
    <source>
        <dbReference type="PROSITE" id="PS50059"/>
    </source>
</evidence>
<evidence type="ECO:0000256" key="1">
    <source>
        <dbReference type="ARBA" id="ARBA00000971"/>
    </source>
</evidence>
<evidence type="ECO:0000313" key="13">
    <source>
        <dbReference type="Proteomes" id="UP001564408"/>
    </source>
</evidence>
<evidence type="ECO:0000256" key="10">
    <source>
        <dbReference type="RuleBase" id="RU003915"/>
    </source>
</evidence>
<dbReference type="InterPro" id="IPR001179">
    <property type="entry name" value="PPIase_FKBP_dom"/>
</dbReference>
<gene>
    <name evidence="12" type="ORF">ABC977_05380</name>
</gene>
<keyword evidence="5 9" id="KW-0697">Rotamase</keyword>
<dbReference type="Proteomes" id="UP001564408">
    <property type="component" value="Unassembled WGS sequence"/>
</dbReference>
<comment type="catalytic activity">
    <reaction evidence="1 9 10">
        <text>[protein]-peptidylproline (omega=180) = [protein]-peptidylproline (omega=0)</text>
        <dbReference type="Rhea" id="RHEA:16237"/>
        <dbReference type="Rhea" id="RHEA-COMP:10747"/>
        <dbReference type="Rhea" id="RHEA-COMP:10748"/>
        <dbReference type="ChEBI" id="CHEBI:83833"/>
        <dbReference type="ChEBI" id="CHEBI:83834"/>
        <dbReference type="EC" id="5.2.1.8"/>
    </reaction>
</comment>
<dbReference type="InterPro" id="IPR046357">
    <property type="entry name" value="PPIase_dom_sf"/>
</dbReference>
<evidence type="ECO:0000256" key="2">
    <source>
        <dbReference type="ARBA" id="ARBA00004496"/>
    </source>
</evidence>
<comment type="similarity">
    <text evidence="3 10">Belongs to the FKBP-type PPIase family.</text>
</comment>
<proteinExistence type="inferred from homology"/>
<keyword evidence="6" id="KW-0143">Chaperone</keyword>
<keyword evidence="4" id="KW-0963">Cytoplasm</keyword>
<dbReference type="PROSITE" id="PS50059">
    <property type="entry name" value="FKBP_PPIASE"/>
    <property type="match status" value="1"/>
</dbReference>
<evidence type="ECO:0000313" key="12">
    <source>
        <dbReference type="EMBL" id="MEY6431840.1"/>
    </source>
</evidence>
<dbReference type="Pfam" id="PF00254">
    <property type="entry name" value="FKBP_C"/>
    <property type="match status" value="1"/>
</dbReference>
<keyword evidence="13" id="KW-1185">Reference proteome</keyword>
<evidence type="ECO:0000256" key="3">
    <source>
        <dbReference type="ARBA" id="ARBA00006577"/>
    </source>
</evidence>
<comment type="caution">
    <text evidence="12">The sequence shown here is derived from an EMBL/GenBank/DDBJ whole genome shotgun (WGS) entry which is preliminary data.</text>
</comment>
<dbReference type="PANTHER" id="PTHR47861:SF3">
    <property type="entry name" value="FKBP-TYPE PEPTIDYL-PROLYL CIS-TRANS ISOMERASE SLYD"/>
    <property type="match status" value="1"/>
</dbReference>
<reference evidence="12 13" key="1">
    <citation type="submission" date="2024-05" db="EMBL/GenBank/DDBJ databases">
        <title>Genome Sequence and Characterization of the New Strain Purple Sulfur Bacterium of Genus Thioalkalicoccus.</title>
        <authorList>
            <person name="Bryantseva I.A."/>
            <person name="Kyndt J.A."/>
            <person name="Imhoff J.F."/>
        </authorList>
    </citation>
    <scope>NUCLEOTIDE SEQUENCE [LARGE SCALE GENOMIC DNA]</scope>
    <source>
        <strain evidence="12 13">Um2</strain>
    </source>
</reference>
<dbReference type="PANTHER" id="PTHR47861">
    <property type="entry name" value="FKBP-TYPE PEPTIDYL-PROLYL CIS-TRANS ISOMERASE SLYD"/>
    <property type="match status" value="1"/>
</dbReference>
<protein>
    <recommendedName>
        <fullName evidence="10">Peptidyl-prolyl cis-trans isomerase</fullName>
        <ecNumber evidence="10">5.2.1.8</ecNumber>
    </recommendedName>
</protein>
<evidence type="ECO:0000256" key="8">
    <source>
        <dbReference type="ARBA" id="ARBA00037071"/>
    </source>
</evidence>
<organism evidence="12 13">
    <name type="scientific">Thioalkalicoccus limnaeus</name>
    <dbReference type="NCBI Taxonomy" id="120681"/>
    <lineage>
        <taxon>Bacteria</taxon>
        <taxon>Pseudomonadati</taxon>
        <taxon>Pseudomonadota</taxon>
        <taxon>Gammaproteobacteria</taxon>
        <taxon>Chromatiales</taxon>
        <taxon>Chromatiaceae</taxon>
        <taxon>Thioalkalicoccus</taxon>
    </lineage>
</organism>
<keyword evidence="7 9" id="KW-0413">Isomerase</keyword>
<comment type="subcellular location">
    <subcellularLocation>
        <location evidence="2">Cytoplasm</location>
    </subcellularLocation>
</comment>
<evidence type="ECO:0000256" key="5">
    <source>
        <dbReference type="ARBA" id="ARBA00023110"/>
    </source>
</evidence>
<evidence type="ECO:0000256" key="7">
    <source>
        <dbReference type="ARBA" id="ARBA00023235"/>
    </source>
</evidence>
<evidence type="ECO:0000256" key="4">
    <source>
        <dbReference type="ARBA" id="ARBA00022490"/>
    </source>
</evidence>
<dbReference type="SUPFAM" id="SSF54534">
    <property type="entry name" value="FKBP-like"/>
    <property type="match status" value="1"/>
</dbReference>
<dbReference type="Gene3D" id="3.10.50.40">
    <property type="match status" value="1"/>
</dbReference>